<organism evidence="1 2">
    <name type="scientific">Marine Group III euryarchaeote CG-Epi1</name>
    <dbReference type="NCBI Taxonomy" id="1888995"/>
    <lineage>
        <taxon>Archaea</taxon>
        <taxon>Methanobacteriati</taxon>
        <taxon>Thermoplasmatota</taxon>
        <taxon>Thermoplasmata</taxon>
        <taxon>Candidatus Thermoprofundales</taxon>
    </lineage>
</organism>
<dbReference type="EMBL" id="MIZA01000015">
    <property type="protein sequence ID" value="OIR20065.1"/>
    <property type="molecule type" value="Genomic_DNA"/>
</dbReference>
<gene>
    <name evidence="1" type="ORF">BD935_05325</name>
</gene>
<evidence type="ECO:0000313" key="1">
    <source>
        <dbReference type="EMBL" id="OIR20065.1"/>
    </source>
</evidence>
<proteinExistence type="predicted"/>
<evidence type="ECO:0000313" key="2">
    <source>
        <dbReference type="Proteomes" id="UP000183080"/>
    </source>
</evidence>
<accession>A0A1J5TGE8</accession>
<name>A0A1J5TGE8_9ARCH</name>
<comment type="caution">
    <text evidence="1">The sequence shown here is derived from an EMBL/GenBank/DDBJ whole genome shotgun (WGS) entry which is preliminary data.</text>
</comment>
<sequence>MAKDLLDLLVGTLKVVHGVIRVVDALEKRGSNSRKFQEKEYDVEWLDIKTIGWVDANCKNNKKLYDVNGNVIVIGTPSPKIHLMATYDENGNLLAGSSAKVRNKAKKIIFMDPDDKKDEKGKLKKLYEEGYISKARYKSLMGDLNK</sequence>
<dbReference type="AlphaFoldDB" id="A0A1J5TGE8"/>
<dbReference type="STRING" id="1888995.BD935_05325"/>
<reference evidence="1 2" key="1">
    <citation type="submission" date="2016-08" db="EMBL/GenBank/DDBJ databases">
        <title>New Insights into Marine Group III Euryarchaeota, from dark to light.</title>
        <authorList>
            <person name="Haro-Moreno J.M."/>
            <person name="Rodriguez-Valera F."/>
            <person name="Lopez-Garcia P."/>
            <person name="Moreira D."/>
            <person name="Martin-Cuadrado A.B."/>
        </authorList>
    </citation>
    <scope>NUCLEOTIDE SEQUENCE [LARGE SCALE GENOMIC DNA]</scope>
    <source>
        <strain evidence="1">CG-Epi1</strain>
    </source>
</reference>
<protein>
    <submittedName>
        <fullName evidence="1">Uncharacterized protein</fullName>
    </submittedName>
</protein>
<dbReference type="Proteomes" id="UP000183080">
    <property type="component" value="Unassembled WGS sequence"/>
</dbReference>